<evidence type="ECO:0000256" key="2">
    <source>
        <dbReference type="SAM" id="Phobius"/>
    </source>
</evidence>
<dbReference type="InterPro" id="IPR049492">
    <property type="entry name" value="BD-FAE-like_dom"/>
</dbReference>
<evidence type="ECO:0000313" key="5">
    <source>
        <dbReference type="Proteomes" id="UP000003835"/>
    </source>
</evidence>
<keyword evidence="2" id="KW-0812">Transmembrane</keyword>
<keyword evidence="1 4" id="KW-0378">Hydrolase</keyword>
<dbReference type="SUPFAM" id="SSF53474">
    <property type="entry name" value="alpha/beta-Hydrolases"/>
    <property type="match status" value="1"/>
</dbReference>
<protein>
    <submittedName>
        <fullName evidence="4">Alpha/beta hydrolase fold domain protein</fullName>
    </submittedName>
</protein>
<keyword evidence="2" id="KW-1133">Transmembrane helix</keyword>
<dbReference type="PANTHER" id="PTHR48081">
    <property type="entry name" value="AB HYDROLASE SUPERFAMILY PROTEIN C4A8.06C"/>
    <property type="match status" value="1"/>
</dbReference>
<organism evidence="4 5">
    <name type="scientific">Coleofasciculus chthonoplastes PCC 7420</name>
    <dbReference type="NCBI Taxonomy" id="118168"/>
    <lineage>
        <taxon>Bacteria</taxon>
        <taxon>Bacillati</taxon>
        <taxon>Cyanobacteriota</taxon>
        <taxon>Cyanophyceae</taxon>
        <taxon>Coleofasciculales</taxon>
        <taxon>Coleofasciculaceae</taxon>
        <taxon>Coleofasciculus</taxon>
    </lineage>
</organism>
<keyword evidence="5" id="KW-1185">Reference proteome</keyword>
<dbReference type="InterPro" id="IPR029058">
    <property type="entry name" value="AB_hydrolase_fold"/>
</dbReference>
<dbReference type="eggNOG" id="COG0657">
    <property type="taxonomic scope" value="Bacteria"/>
</dbReference>
<name>B4VXK1_9CYAN</name>
<dbReference type="Gene3D" id="3.40.50.1820">
    <property type="entry name" value="alpha/beta hydrolase"/>
    <property type="match status" value="1"/>
</dbReference>
<dbReference type="GO" id="GO:0016787">
    <property type="term" value="F:hydrolase activity"/>
    <property type="evidence" value="ECO:0007669"/>
    <property type="project" value="UniProtKB-KW"/>
</dbReference>
<feature type="transmembrane region" description="Helical" evidence="2">
    <location>
        <begin position="69"/>
        <end position="85"/>
    </location>
</feature>
<proteinExistence type="predicted"/>
<dbReference type="HOGENOM" id="CLU_057840_0_0_3"/>
<keyword evidence="2" id="KW-0472">Membrane</keyword>
<evidence type="ECO:0000259" key="3">
    <source>
        <dbReference type="Pfam" id="PF20434"/>
    </source>
</evidence>
<dbReference type="RefSeq" id="WP_006103483.1">
    <property type="nucleotide sequence ID" value="NZ_DS989858.1"/>
</dbReference>
<feature type="domain" description="BD-FAE-like" evidence="3">
    <location>
        <begin position="190"/>
        <end position="383"/>
    </location>
</feature>
<dbReference type="STRING" id="118168.MC7420_1198"/>
<dbReference type="Pfam" id="PF20434">
    <property type="entry name" value="BD-FAE"/>
    <property type="match status" value="1"/>
</dbReference>
<feature type="transmembrane region" description="Helical" evidence="2">
    <location>
        <begin position="92"/>
        <end position="110"/>
    </location>
</feature>
<sequence>MLQANWDKSTQQSIQGKTALVLLGIVLLSLFFPLFLSGVGLFLSLWVIVPAPTFWMLPLAVAAPEASPWLLGVNAIALILAILNLQEGGLDNFAVICSLIGLILSLLPLIQFPGVNARIAAQMQRDLGLEDWATITPDAPTPMRPQPFSLADAFRGIAIAKRCCFQQIAEVRIDRGIIFSQPDGVNLKLNVYRPLTVGKYPAIITIYGGAWQVGTPDNNETFNRYMANQGYSVIAIDYRHAPQYHFPAQLEDVQAALSYIQSHAHELEIDTERIALMGRSAGAQLAALAAYHLNTIPIRAVVNYYGPVDLKEGYHDLPFPDPLNIRAILRAFLAGTPDEVPELYLEASPIRYVKSNLPPTLLVYAGRDHIIKAKFGRQLYEQLQAADNCAVWLEIPWAEHAFDAVFNGVSNQLALYYTERFLAWALKSS</sequence>
<evidence type="ECO:0000313" key="4">
    <source>
        <dbReference type="EMBL" id="EDX73402.1"/>
    </source>
</evidence>
<dbReference type="EMBL" id="DS989858">
    <property type="protein sequence ID" value="EDX73402.1"/>
    <property type="molecule type" value="Genomic_DNA"/>
</dbReference>
<dbReference type="OrthoDB" id="24847at2"/>
<dbReference type="AlphaFoldDB" id="B4VXK1"/>
<accession>B4VXK1</accession>
<feature type="transmembrane region" description="Helical" evidence="2">
    <location>
        <begin position="20"/>
        <end position="49"/>
    </location>
</feature>
<evidence type="ECO:0000256" key="1">
    <source>
        <dbReference type="ARBA" id="ARBA00022801"/>
    </source>
</evidence>
<dbReference type="Proteomes" id="UP000003835">
    <property type="component" value="Unassembled WGS sequence"/>
</dbReference>
<reference evidence="4 5" key="1">
    <citation type="submission" date="2008-07" db="EMBL/GenBank/DDBJ databases">
        <authorList>
            <person name="Tandeau de Marsac N."/>
            <person name="Ferriera S."/>
            <person name="Johnson J."/>
            <person name="Kravitz S."/>
            <person name="Beeson K."/>
            <person name="Sutton G."/>
            <person name="Rogers Y.-H."/>
            <person name="Friedman R."/>
            <person name="Frazier M."/>
            <person name="Venter J.C."/>
        </authorList>
    </citation>
    <scope>NUCLEOTIDE SEQUENCE [LARGE SCALE GENOMIC DNA]</scope>
    <source>
        <strain evidence="4 5">PCC 7420</strain>
    </source>
</reference>
<dbReference type="InterPro" id="IPR050300">
    <property type="entry name" value="GDXG_lipolytic_enzyme"/>
</dbReference>
<gene>
    <name evidence="4" type="ORF">MC7420_1198</name>
</gene>